<keyword evidence="3" id="KW-1185">Reference proteome</keyword>
<sequence>MRIQLTVTYPPQHFRRTGIADPKPRLITAVSCPVSLTCNFVYCVFQIFLSPPLSPSYHAMPLPDERPRQSVANLIGRFEQQTKKQPASAAPSIPRSSSVASQIVGDSAKEDIKERREWPPKPVASAEKSTTTPSSNTTMSAIPSSNPTSPPNTEPEMIPPAPSKELASPTSPTSRKTPTAAKDLDHPAKPRSSMRSPTSPVKAPHGRSSIASAARASIKSPVRSPPKSSLAPSTSQPIRPQHTGQSVASNASTVRSPPSRPKTAPSTPSRPKTPAAHSPAVTNPSRPKTPSGLFAPTAASLARARNATPLVPLPTKKTTLSSSAAERLSKPTAASMSKIRGPTASPASTPPKVAKVSSAGAAGHTSTRGPSKLRVGLAPARIKEAKEREAAKRAAANATSHAEKAPLSHPEAEVDEHLVVEEHHANGNGHEEEKYAHLSVLEPEELTDVDPQEHHLHEEHSKVLSEHVEHISLETTEAGAALDSEEHPVEILQALEAMEADEASGSSISHPTAVGSPDHGESSHEHDEVESVAVVHDDPSAPQSPEEEDVFSATPDVDVVRVDEVKSRQAGNDLEDMVTLLESSVPVLSTKPRPQSIATIPDEYEIDE</sequence>
<dbReference type="OMA" id="HPSHNPD"/>
<feature type="region of interest" description="Disordered" evidence="1">
    <location>
        <begin position="588"/>
        <end position="608"/>
    </location>
</feature>
<dbReference type="AlphaFoldDB" id="F8PYL8"/>
<feature type="compositionally biased region" description="Basic and acidic residues" evidence="1">
    <location>
        <begin position="426"/>
        <end position="436"/>
    </location>
</feature>
<feature type="compositionally biased region" description="Low complexity" evidence="1">
    <location>
        <begin position="129"/>
        <end position="147"/>
    </location>
</feature>
<feature type="compositionally biased region" description="Low complexity" evidence="1">
    <location>
        <begin position="167"/>
        <end position="181"/>
    </location>
</feature>
<feature type="compositionally biased region" description="Polar residues" evidence="1">
    <location>
        <begin position="226"/>
        <end position="256"/>
    </location>
</feature>
<protein>
    <submittedName>
        <fullName evidence="2">Uncharacterized protein</fullName>
    </submittedName>
</protein>
<dbReference type="OrthoDB" id="3271236at2759"/>
<proteinExistence type="predicted"/>
<feature type="compositionally biased region" description="Basic and acidic residues" evidence="1">
    <location>
        <begin position="518"/>
        <end position="539"/>
    </location>
</feature>
<feature type="region of interest" description="Disordered" evidence="1">
    <location>
        <begin position="79"/>
        <end position="412"/>
    </location>
</feature>
<feature type="compositionally biased region" description="Basic and acidic residues" evidence="1">
    <location>
        <begin position="107"/>
        <end position="119"/>
    </location>
</feature>
<feature type="compositionally biased region" description="Low complexity" evidence="1">
    <location>
        <begin position="86"/>
        <end position="101"/>
    </location>
</feature>
<organism evidence="3">
    <name type="scientific">Serpula lacrymans var. lacrymans (strain S7.3)</name>
    <name type="common">Dry rot fungus</name>
    <dbReference type="NCBI Taxonomy" id="936435"/>
    <lineage>
        <taxon>Eukaryota</taxon>
        <taxon>Fungi</taxon>
        <taxon>Dikarya</taxon>
        <taxon>Basidiomycota</taxon>
        <taxon>Agaricomycotina</taxon>
        <taxon>Agaricomycetes</taxon>
        <taxon>Agaricomycetidae</taxon>
        <taxon>Boletales</taxon>
        <taxon>Coniophorineae</taxon>
        <taxon>Serpulaceae</taxon>
        <taxon>Serpula</taxon>
    </lineage>
</organism>
<feature type="compositionally biased region" description="Low complexity" evidence="1">
    <location>
        <begin position="207"/>
        <end position="218"/>
    </location>
</feature>
<feature type="region of interest" description="Disordered" evidence="1">
    <location>
        <begin position="498"/>
        <end position="556"/>
    </location>
</feature>
<feature type="compositionally biased region" description="Basic and acidic residues" evidence="1">
    <location>
        <begin position="401"/>
        <end position="412"/>
    </location>
</feature>
<dbReference type="HOGENOM" id="CLU_468612_0_0_1"/>
<feature type="compositionally biased region" description="Pro residues" evidence="1">
    <location>
        <begin position="148"/>
        <end position="162"/>
    </location>
</feature>
<evidence type="ECO:0000313" key="3">
    <source>
        <dbReference type="Proteomes" id="UP000008063"/>
    </source>
</evidence>
<evidence type="ECO:0000313" key="2">
    <source>
        <dbReference type="EMBL" id="EGN98981.1"/>
    </source>
</evidence>
<accession>F8PYL8</accession>
<dbReference type="STRING" id="936435.F8PYL8"/>
<feature type="compositionally biased region" description="Basic and acidic residues" evidence="1">
    <location>
        <begin position="451"/>
        <end position="469"/>
    </location>
</feature>
<feature type="region of interest" description="Disordered" evidence="1">
    <location>
        <begin position="426"/>
        <end position="469"/>
    </location>
</feature>
<name>F8PYL8_SERL3</name>
<dbReference type="EMBL" id="GL945480">
    <property type="protein sequence ID" value="EGN98981.1"/>
    <property type="molecule type" value="Genomic_DNA"/>
</dbReference>
<gene>
    <name evidence="2" type="ORF">SERLA73DRAFT_73557</name>
</gene>
<feature type="compositionally biased region" description="Low complexity" evidence="1">
    <location>
        <begin position="308"/>
        <end position="320"/>
    </location>
</feature>
<feature type="compositionally biased region" description="Basic and acidic residues" evidence="1">
    <location>
        <begin position="381"/>
        <end position="392"/>
    </location>
</feature>
<reference evidence="3" key="1">
    <citation type="journal article" date="2011" name="Science">
        <title>The plant cell wall-decomposing machinery underlies the functional diversity of forest fungi.</title>
        <authorList>
            <person name="Eastwood D.C."/>
            <person name="Floudas D."/>
            <person name="Binder M."/>
            <person name="Majcherczyk A."/>
            <person name="Schneider P."/>
            <person name="Aerts A."/>
            <person name="Asiegbu F.O."/>
            <person name="Baker S.E."/>
            <person name="Barry K."/>
            <person name="Bendiksby M."/>
            <person name="Blumentritt M."/>
            <person name="Coutinho P.M."/>
            <person name="Cullen D."/>
            <person name="de Vries R.P."/>
            <person name="Gathman A."/>
            <person name="Goodell B."/>
            <person name="Henrissat B."/>
            <person name="Ihrmark K."/>
            <person name="Kauserud H."/>
            <person name="Kohler A."/>
            <person name="LaButti K."/>
            <person name="Lapidus A."/>
            <person name="Lavin J.L."/>
            <person name="Lee Y.-H."/>
            <person name="Lindquist E."/>
            <person name="Lilly W."/>
            <person name="Lucas S."/>
            <person name="Morin E."/>
            <person name="Murat C."/>
            <person name="Oguiza J.A."/>
            <person name="Park J."/>
            <person name="Pisabarro A.G."/>
            <person name="Riley R."/>
            <person name="Rosling A."/>
            <person name="Salamov A."/>
            <person name="Schmidt O."/>
            <person name="Schmutz J."/>
            <person name="Skrede I."/>
            <person name="Stenlid J."/>
            <person name="Wiebenga A."/>
            <person name="Xie X."/>
            <person name="Kuees U."/>
            <person name="Hibbett D.S."/>
            <person name="Hoffmeister D."/>
            <person name="Hoegberg N."/>
            <person name="Martin F."/>
            <person name="Grigoriev I.V."/>
            <person name="Watkinson S.C."/>
        </authorList>
    </citation>
    <scope>NUCLEOTIDE SEQUENCE [LARGE SCALE GENOMIC DNA]</scope>
    <source>
        <strain evidence="3">strain S7.3</strain>
    </source>
</reference>
<evidence type="ECO:0000256" key="1">
    <source>
        <dbReference type="SAM" id="MobiDB-lite"/>
    </source>
</evidence>
<dbReference type="Proteomes" id="UP000008063">
    <property type="component" value="Unassembled WGS sequence"/>
</dbReference>
<dbReference type="InParanoid" id="F8PYL8"/>